<evidence type="ECO:0000256" key="8">
    <source>
        <dbReference type="ARBA" id="ARBA00023163"/>
    </source>
</evidence>
<dbReference type="PROSITE" id="PS51755">
    <property type="entry name" value="OMPR_PHOB"/>
    <property type="match status" value="1"/>
</dbReference>
<dbReference type="Proteomes" id="UP000031972">
    <property type="component" value="Unassembled WGS sequence"/>
</dbReference>
<dbReference type="CDD" id="cd00383">
    <property type="entry name" value="trans_reg_C"/>
    <property type="match status" value="1"/>
</dbReference>
<evidence type="ECO:0000259" key="12">
    <source>
        <dbReference type="PROSITE" id="PS51755"/>
    </source>
</evidence>
<evidence type="ECO:0000256" key="4">
    <source>
        <dbReference type="ARBA" id="ARBA00023012"/>
    </source>
</evidence>
<organism evidence="13 14">
    <name type="scientific">Jeotgalibacillus campisalis</name>
    <dbReference type="NCBI Taxonomy" id="220754"/>
    <lineage>
        <taxon>Bacteria</taxon>
        <taxon>Bacillati</taxon>
        <taxon>Bacillota</taxon>
        <taxon>Bacilli</taxon>
        <taxon>Bacillales</taxon>
        <taxon>Caryophanaceae</taxon>
        <taxon>Jeotgalibacillus</taxon>
    </lineage>
</organism>
<dbReference type="SMART" id="SM00448">
    <property type="entry name" value="REC"/>
    <property type="match status" value="1"/>
</dbReference>
<dbReference type="SUPFAM" id="SSF52172">
    <property type="entry name" value="CheY-like"/>
    <property type="match status" value="1"/>
</dbReference>
<dbReference type="PROSITE" id="PS50110">
    <property type="entry name" value="RESPONSE_REGULATORY"/>
    <property type="match status" value="1"/>
</dbReference>
<keyword evidence="3 9" id="KW-0597">Phosphoprotein</keyword>
<proteinExistence type="predicted"/>
<keyword evidence="4" id="KW-0902">Two-component regulatory system</keyword>
<dbReference type="PANTHER" id="PTHR48111">
    <property type="entry name" value="REGULATOR OF RPOS"/>
    <property type="match status" value="1"/>
</dbReference>
<reference evidence="13 14" key="1">
    <citation type="submission" date="2015-01" db="EMBL/GenBank/DDBJ databases">
        <title>Jeotgalibacillus campisalis genome sequencing.</title>
        <authorList>
            <person name="Goh K.M."/>
            <person name="Chan K.-G."/>
            <person name="Yaakop A.S."/>
            <person name="Ee R."/>
            <person name="Gan H.M."/>
            <person name="Chan C.S."/>
        </authorList>
    </citation>
    <scope>NUCLEOTIDE SEQUENCE [LARGE SCALE GENOMIC DNA]</scope>
    <source>
        <strain evidence="13 14">SF-57</strain>
    </source>
</reference>
<dbReference type="Gene3D" id="3.40.50.2300">
    <property type="match status" value="1"/>
</dbReference>
<evidence type="ECO:0000313" key="13">
    <source>
        <dbReference type="EMBL" id="KIL51004.1"/>
    </source>
</evidence>
<feature type="DNA-binding region" description="OmpR/PhoB-type" evidence="10">
    <location>
        <begin position="128"/>
        <end position="224"/>
    </location>
</feature>
<dbReference type="EMBL" id="JXRR01000008">
    <property type="protein sequence ID" value="KIL51004.1"/>
    <property type="molecule type" value="Genomic_DNA"/>
</dbReference>
<evidence type="ECO:0000256" key="9">
    <source>
        <dbReference type="PROSITE-ProRule" id="PRU00169"/>
    </source>
</evidence>
<feature type="domain" description="OmpR/PhoB-type" evidence="12">
    <location>
        <begin position="128"/>
        <end position="224"/>
    </location>
</feature>
<accession>A0A0C2SAQ7</accession>
<evidence type="ECO:0000313" key="14">
    <source>
        <dbReference type="Proteomes" id="UP000031972"/>
    </source>
</evidence>
<comment type="subcellular location">
    <subcellularLocation>
        <location evidence="1">Cytoplasm</location>
    </subcellularLocation>
</comment>
<name>A0A0C2SAQ7_9BACL</name>
<dbReference type="SMART" id="SM00862">
    <property type="entry name" value="Trans_reg_C"/>
    <property type="match status" value="1"/>
</dbReference>
<dbReference type="PATRIC" id="fig|220754.4.peg.905"/>
<protein>
    <recommendedName>
        <fullName evidence="15">Transcriptional regulator</fullName>
    </recommendedName>
</protein>
<sequence>MSVRKVIIVDDEEAMRKLIKSFLVTEGYHVYEAAHGLDALSIIRAEQPDLILADIMMPFMDGYALTEEIRKTSQTPIIFLSAKGEDLDKVKGLRLGADDYIVKPFHSEELLARIETVLRRTDPHFKKGKVAKAGPVALDLTSHRVFIEEEEIRLTIKEYKLLSLLVTNKNSLVSREYLMETVWGLEYSGTERTVDTHIKTLRMKMKQHGERIKTVWGLGYKLEV</sequence>
<evidence type="ECO:0000256" key="10">
    <source>
        <dbReference type="PROSITE-ProRule" id="PRU01091"/>
    </source>
</evidence>
<feature type="domain" description="Response regulatory" evidence="11">
    <location>
        <begin position="5"/>
        <end position="118"/>
    </location>
</feature>
<dbReference type="GO" id="GO:0000156">
    <property type="term" value="F:phosphorelay response regulator activity"/>
    <property type="evidence" value="ECO:0007669"/>
    <property type="project" value="TreeGrafter"/>
</dbReference>
<dbReference type="AlphaFoldDB" id="A0A0C2SAQ7"/>
<keyword evidence="7" id="KW-0010">Activator</keyword>
<dbReference type="GO" id="GO:0005829">
    <property type="term" value="C:cytosol"/>
    <property type="evidence" value="ECO:0007669"/>
    <property type="project" value="TreeGrafter"/>
</dbReference>
<dbReference type="Gene3D" id="1.10.10.10">
    <property type="entry name" value="Winged helix-like DNA-binding domain superfamily/Winged helix DNA-binding domain"/>
    <property type="match status" value="1"/>
</dbReference>
<dbReference type="InterPro" id="IPR001867">
    <property type="entry name" value="OmpR/PhoB-type_DNA-bd"/>
</dbReference>
<dbReference type="CDD" id="cd17574">
    <property type="entry name" value="REC_OmpR"/>
    <property type="match status" value="1"/>
</dbReference>
<dbReference type="Gene3D" id="6.10.250.690">
    <property type="match status" value="1"/>
</dbReference>
<dbReference type="InterPro" id="IPR039420">
    <property type="entry name" value="WalR-like"/>
</dbReference>
<dbReference type="Pfam" id="PF00486">
    <property type="entry name" value="Trans_reg_C"/>
    <property type="match status" value="1"/>
</dbReference>
<evidence type="ECO:0000256" key="7">
    <source>
        <dbReference type="ARBA" id="ARBA00023159"/>
    </source>
</evidence>
<dbReference type="GO" id="GO:0006355">
    <property type="term" value="P:regulation of DNA-templated transcription"/>
    <property type="evidence" value="ECO:0007669"/>
    <property type="project" value="InterPro"/>
</dbReference>
<evidence type="ECO:0000259" key="11">
    <source>
        <dbReference type="PROSITE" id="PS50110"/>
    </source>
</evidence>
<gene>
    <name evidence="13" type="ORF">KR50_08850</name>
</gene>
<dbReference type="GO" id="GO:0032993">
    <property type="term" value="C:protein-DNA complex"/>
    <property type="evidence" value="ECO:0007669"/>
    <property type="project" value="TreeGrafter"/>
</dbReference>
<evidence type="ECO:0008006" key="15">
    <source>
        <dbReference type="Google" id="ProtNLM"/>
    </source>
</evidence>
<feature type="modified residue" description="4-aspartylphosphate" evidence="9">
    <location>
        <position position="54"/>
    </location>
</feature>
<dbReference type="FunFam" id="3.40.50.2300:FF:000001">
    <property type="entry name" value="DNA-binding response regulator PhoB"/>
    <property type="match status" value="1"/>
</dbReference>
<keyword evidence="14" id="KW-1185">Reference proteome</keyword>
<evidence type="ECO:0000256" key="2">
    <source>
        <dbReference type="ARBA" id="ARBA00022490"/>
    </source>
</evidence>
<dbReference type="InterPro" id="IPR001789">
    <property type="entry name" value="Sig_transdc_resp-reg_receiver"/>
</dbReference>
<dbReference type="PANTHER" id="PTHR48111:SF44">
    <property type="entry name" value="TRANSCRIPTIONAL REGULATORY PROTEIN RESD"/>
    <property type="match status" value="1"/>
</dbReference>
<dbReference type="GO" id="GO:0000976">
    <property type="term" value="F:transcription cis-regulatory region binding"/>
    <property type="evidence" value="ECO:0007669"/>
    <property type="project" value="TreeGrafter"/>
</dbReference>
<dbReference type="RefSeq" id="WP_041055307.1">
    <property type="nucleotide sequence ID" value="NZ_JXRR01000008.1"/>
</dbReference>
<dbReference type="OrthoDB" id="9790442at2"/>
<dbReference type="Pfam" id="PF00072">
    <property type="entry name" value="Response_reg"/>
    <property type="match status" value="1"/>
</dbReference>
<dbReference type="InterPro" id="IPR036388">
    <property type="entry name" value="WH-like_DNA-bd_sf"/>
</dbReference>
<keyword evidence="2" id="KW-0963">Cytoplasm</keyword>
<dbReference type="FunFam" id="1.10.10.10:FF:000018">
    <property type="entry name" value="DNA-binding response regulator ResD"/>
    <property type="match status" value="1"/>
</dbReference>
<evidence type="ECO:0000256" key="1">
    <source>
        <dbReference type="ARBA" id="ARBA00004496"/>
    </source>
</evidence>
<evidence type="ECO:0000256" key="5">
    <source>
        <dbReference type="ARBA" id="ARBA00023015"/>
    </source>
</evidence>
<keyword evidence="8" id="KW-0804">Transcription</keyword>
<comment type="caution">
    <text evidence="13">The sequence shown here is derived from an EMBL/GenBank/DDBJ whole genome shotgun (WGS) entry which is preliminary data.</text>
</comment>
<keyword evidence="6 10" id="KW-0238">DNA-binding</keyword>
<keyword evidence="5" id="KW-0805">Transcription regulation</keyword>
<dbReference type="InterPro" id="IPR011006">
    <property type="entry name" value="CheY-like_superfamily"/>
</dbReference>
<evidence type="ECO:0000256" key="6">
    <source>
        <dbReference type="ARBA" id="ARBA00023125"/>
    </source>
</evidence>
<evidence type="ECO:0000256" key="3">
    <source>
        <dbReference type="ARBA" id="ARBA00022553"/>
    </source>
</evidence>